<dbReference type="PANTHER" id="PTHR22840">
    <property type="entry name" value="WD REPEAT-CONTAINING PROTEIN 36"/>
    <property type="match status" value="1"/>
</dbReference>
<organism evidence="18 19">
    <name type="scientific">Trichuris muris</name>
    <name type="common">Mouse whipworm</name>
    <dbReference type="NCBI Taxonomy" id="70415"/>
    <lineage>
        <taxon>Eukaryota</taxon>
        <taxon>Metazoa</taxon>
        <taxon>Ecdysozoa</taxon>
        <taxon>Nematoda</taxon>
        <taxon>Enoplea</taxon>
        <taxon>Dorylaimia</taxon>
        <taxon>Trichinellida</taxon>
        <taxon>Trichuridae</taxon>
        <taxon>Trichuris</taxon>
    </lineage>
</organism>
<dbReference type="InterPro" id="IPR003598">
    <property type="entry name" value="Ig_sub2"/>
</dbReference>
<protein>
    <submittedName>
        <fullName evidence="19">Protein-tyrosine-phosphatase</fullName>
    </submittedName>
</protein>
<dbReference type="Pfam" id="PF25168">
    <property type="entry name" value="Beta-prop_WDR36-Utp21_2nd"/>
    <property type="match status" value="1"/>
</dbReference>
<dbReference type="InterPro" id="IPR036179">
    <property type="entry name" value="Ig-like_dom_sf"/>
</dbReference>
<evidence type="ECO:0000256" key="5">
    <source>
        <dbReference type="ARBA" id="ARBA00022729"/>
    </source>
</evidence>
<keyword evidence="11" id="KW-0325">Glycoprotein</keyword>
<dbReference type="InterPro" id="IPR006652">
    <property type="entry name" value="Kelch_1"/>
</dbReference>
<feature type="domain" description="Fibronectin type-III" evidence="17">
    <location>
        <begin position="1993"/>
        <end position="2098"/>
    </location>
</feature>
<feature type="transmembrane region" description="Helical" evidence="15">
    <location>
        <begin position="2645"/>
        <end position="2666"/>
    </location>
</feature>
<dbReference type="SMART" id="SM00408">
    <property type="entry name" value="IGc2"/>
    <property type="match status" value="4"/>
</dbReference>
<dbReference type="Gene3D" id="2.130.10.10">
    <property type="entry name" value="YVTN repeat-like/Quinoprotein amine dehydrogenase"/>
    <property type="match status" value="2"/>
</dbReference>
<dbReference type="SUPFAM" id="SSF50965">
    <property type="entry name" value="Galactose oxidase, central domain"/>
    <property type="match status" value="1"/>
</dbReference>
<keyword evidence="8 15" id="KW-1133">Transmembrane helix</keyword>
<dbReference type="SMART" id="SM00320">
    <property type="entry name" value="WD40"/>
    <property type="match status" value="10"/>
</dbReference>
<dbReference type="SUPFAM" id="SSF50978">
    <property type="entry name" value="WD40 repeat-like"/>
    <property type="match status" value="1"/>
</dbReference>
<feature type="domain" description="Fibronectin type-III" evidence="17">
    <location>
        <begin position="2293"/>
        <end position="2415"/>
    </location>
</feature>
<feature type="domain" description="Fibronectin type-III" evidence="17">
    <location>
        <begin position="1793"/>
        <end position="1887"/>
    </location>
</feature>
<dbReference type="SUPFAM" id="SSF117281">
    <property type="entry name" value="Kelch motif"/>
    <property type="match status" value="1"/>
</dbReference>
<evidence type="ECO:0000256" key="13">
    <source>
        <dbReference type="ARBA" id="ARBA00061621"/>
    </source>
</evidence>
<dbReference type="SUPFAM" id="SSF49265">
    <property type="entry name" value="Fibronectin type III"/>
    <property type="match status" value="7"/>
</dbReference>
<feature type="domain" description="Fibronectin type-III" evidence="17">
    <location>
        <begin position="1284"/>
        <end position="1386"/>
    </location>
</feature>
<dbReference type="InterPro" id="IPR019775">
    <property type="entry name" value="WD40_repeat_CS"/>
</dbReference>
<dbReference type="InterPro" id="IPR003961">
    <property type="entry name" value="FN3_dom"/>
</dbReference>
<evidence type="ECO:0000256" key="2">
    <source>
        <dbReference type="ARBA" id="ARBA00022441"/>
    </source>
</evidence>
<dbReference type="Pfam" id="PF04192">
    <property type="entry name" value="Utp21"/>
    <property type="match status" value="1"/>
</dbReference>
<evidence type="ECO:0000256" key="1">
    <source>
        <dbReference type="ARBA" id="ARBA00004479"/>
    </source>
</evidence>
<feature type="domain" description="Fibronectin type-III" evidence="17">
    <location>
        <begin position="1692"/>
        <end position="1789"/>
    </location>
</feature>
<accession>A0A5S6QWF6</accession>
<dbReference type="InterPro" id="IPR013783">
    <property type="entry name" value="Ig-like_fold"/>
</dbReference>
<dbReference type="GO" id="GO:0016020">
    <property type="term" value="C:membrane"/>
    <property type="evidence" value="ECO:0007669"/>
    <property type="project" value="UniProtKB-SubCell"/>
</dbReference>
<reference evidence="19" key="1">
    <citation type="submission" date="2019-12" db="UniProtKB">
        <authorList>
            <consortium name="WormBaseParasite"/>
        </authorList>
    </citation>
    <scope>IDENTIFICATION</scope>
</reference>
<evidence type="ECO:0000256" key="9">
    <source>
        <dbReference type="ARBA" id="ARBA00023136"/>
    </source>
</evidence>
<dbReference type="InterPro" id="IPR015943">
    <property type="entry name" value="WD40/YVTN_repeat-like_dom_sf"/>
</dbReference>
<dbReference type="InterPro" id="IPR036116">
    <property type="entry name" value="FN3_sf"/>
</dbReference>
<dbReference type="InterPro" id="IPR011047">
    <property type="entry name" value="Quinoprotein_ADH-like_sf"/>
</dbReference>
<feature type="domain" description="Fibronectin type-III" evidence="17">
    <location>
        <begin position="1078"/>
        <end position="1179"/>
    </location>
</feature>
<evidence type="ECO:0000256" key="6">
    <source>
        <dbReference type="ARBA" id="ARBA00022737"/>
    </source>
</evidence>
<dbReference type="SMART" id="SM00612">
    <property type="entry name" value="Kelch"/>
    <property type="match status" value="2"/>
</dbReference>
<dbReference type="InterPro" id="IPR003599">
    <property type="entry name" value="Ig_sub"/>
</dbReference>
<feature type="transmembrane region" description="Helical" evidence="15">
    <location>
        <begin position="2425"/>
        <end position="2449"/>
    </location>
</feature>
<dbReference type="SMART" id="SM00409">
    <property type="entry name" value="IG"/>
    <property type="match status" value="6"/>
</dbReference>
<keyword evidence="7" id="KW-0130">Cell adhesion</keyword>
<dbReference type="InterPro" id="IPR011043">
    <property type="entry name" value="Gal_Oxase/kelch_b-propeller"/>
</dbReference>
<dbReference type="InterPro" id="IPR059157">
    <property type="entry name" value="WDR36-Utp21_N"/>
</dbReference>
<dbReference type="PROSITE" id="PS50082">
    <property type="entry name" value="WD_REPEATS_2"/>
    <property type="match status" value="2"/>
</dbReference>
<keyword evidence="2" id="KW-0880">Kelch repeat</keyword>
<feature type="domain" description="Fibronectin type-III" evidence="17">
    <location>
        <begin position="1892"/>
        <end position="1988"/>
    </location>
</feature>
<dbReference type="InterPro" id="IPR015915">
    <property type="entry name" value="Kelch-typ_b-propeller"/>
</dbReference>
<dbReference type="Pfam" id="PF07679">
    <property type="entry name" value="I-set"/>
    <property type="match status" value="1"/>
</dbReference>
<dbReference type="Pfam" id="PF25171">
    <property type="entry name" value="Beta-prop_WDR36-Utp21_1st"/>
    <property type="match status" value="1"/>
</dbReference>
<feature type="domain" description="Fibronectin type-III" evidence="17">
    <location>
        <begin position="1387"/>
        <end position="1483"/>
    </location>
</feature>
<feature type="domain" description="Fibronectin type-III" evidence="17">
    <location>
        <begin position="1488"/>
        <end position="1583"/>
    </location>
</feature>
<evidence type="ECO:0000259" key="16">
    <source>
        <dbReference type="PROSITE" id="PS50835"/>
    </source>
</evidence>
<evidence type="ECO:0000256" key="11">
    <source>
        <dbReference type="ARBA" id="ARBA00023180"/>
    </source>
</evidence>
<dbReference type="PROSITE" id="PS50835">
    <property type="entry name" value="IG_LIKE"/>
    <property type="match status" value="5"/>
</dbReference>
<dbReference type="STRING" id="70415.A0A5S6QWF6"/>
<feature type="domain" description="Ig-like" evidence="16">
    <location>
        <begin position="893"/>
        <end position="976"/>
    </location>
</feature>
<proteinExistence type="inferred from homology"/>
<dbReference type="Gene3D" id="2.60.40.10">
    <property type="entry name" value="Immunoglobulins"/>
    <property type="match status" value="19"/>
</dbReference>
<dbReference type="PROSITE" id="PS50294">
    <property type="entry name" value="WD_REPEATS_REGION"/>
    <property type="match status" value="1"/>
</dbReference>
<feature type="domain" description="Fibronectin type-III" evidence="17">
    <location>
        <begin position="2196"/>
        <end position="2291"/>
    </location>
</feature>
<dbReference type="SUPFAM" id="SSF50998">
    <property type="entry name" value="Quinoprotein alcohol dehydrogenase-like"/>
    <property type="match status" value="1"/>
</dbReference>
<dbReference type="GO" id="GO:0007155">
    <property type="term" value="P:cell adhesion"/>
    <property type="evidence" value="ECO:0007669"/>
    <property type="project" value="UniProtKB-KW"/>
</dbReference>
<comment type="similarity">
    <text evidence="13">Belongs to the sidekick family.</text>
</comment>
<dbReference type="SUPFAM" id="SSF48726">
    <property type="entry name" value="Immunoglobulin"/>
    <property type="match status" value="5"/>
</dbReference>
<dbReference type="PANTHER" id="PTHR22840:SF12">
    <property type="entry name" value="WD REPEAT-CONTAINING PROTEIN 36"/>
    <property type="match status" value="1"/>
</dbReference>
<name>A0A5S6QWF6_TRIMR</name>
<dbReference type="Pfam" id="PF13895">
    <property type="entry name" value="Ig_2"/>
    <property type="match status" value="1"/>
</dbReference>
<keyword evidence="9 15" id="KW-0472">Membrane</keyword>
<dbReference type="Gene3D" id="2.120.10.80">
    <property type="entry name" value="Kelch-type beta propeller"/>
    <property type="match status" value="2"/>
</dbReference>
<dbReference type="WBParaSite" id="TMUE_3000011458.1">
    <property type="protein sequence ID" value="TMUE_3000011458.1"/>
    <property type="gene ID" value="WBGene00301326"/>
</dbReference>
<feature type="repeat" description="WD" evidence="14">
    <location>
        <begin position="3121"/>
        <end position="3162"/>
    </location>
</feature>
<dbReference type="Proteomes" id="UP000046395">
    <property type="component" value="Unassembled WGS sequence"/>
</dbReference>
<feature type="domain" description="Ig-like" evidence="16">
    <location>
        <begin position="794"/>
        <end position="887"/>
    </location>
</feature>
<comment type="subcellular location">
    <subcellularLocation>
        <location evidence="1">Membrane</location>
        <topology evidence="1">Single-pass type I membrane protein</topology>
    </subcellularLocation>
</comment>
<evidence type="ECO:0000256" key="3">
    <source>
        <dbReference type="ARBA" id="ARBA00022574"/>
    </source>
</evidence>
<dbReference type="CDD" id="cd00096">
    <property type="entry name" value="Ig"/>
    <property type="match status" value="3"/>
</dbReference>
<keyword evidence="4 15" id="KW-0812">Transmembrane</keyword>
<feature type="domain" description="Fibronectin type-III" evidence="17">
    <location>
        <begin position="2100"/>
        <end position="2193"/>
    </location>
</feature>
<dbReference type="Pfam" id="PF00041">
    <property type="entry name" value="fn3"/>
    <property type="match status" value="12"/>
</dbReference>
<dbReference type="Pfam" id="PF13927">
    <property type="entry name" value="Ig_3"/>
    <property type="match status" value="1"/>
</dbReference>
<sequence length="3548" mass="394304">MQTVGSENTFYVFENLDNLSCLSWRTRLLRHIFHDAQDPDKPQARSGHRMVAFGELVFSVGGYSERNVRSGSGIFKEIWMVNPHTGRWRLFPTSGTGPDHLASHGVVRMGYNLVMFGGSSYPFGTELTNNLYVLSLWSGVWHIVPSFGDVPRALYGQAVVSKGNRLYVIGGTTGARYYMDVHVIDFDDAQPSWVKLYDTARDPQQPKPRYRHEAALYNNSLYIFAGGTDSAEFDVNPLPVFNLATLEWESLQTLPDPVCGYPVRRRAFGFARHNDVVYICGGVNEAGLLADVWRFNLTNNRWFRIKCTLPYSCAFHGCTITEGGCLVVFGGIADQNGHRRTANAVKRWMVPPPLSAIALRTLHRYMRFSFTRRDSPFLEVGKSKTDVVKCTLASRRPACARTLGPSVAFRRCEFRKAPIAHLTCRSVGRSAFAVDHSPLHLLTWSALGFHDRLVSSIAHGDSGPFWASDKCPSLLDLMISTILVLFCFAILPGGVYCQALGPQLSTFEKQELFVREGSGFKLACPVVERPHEHPKIQWFKNDVPIPLAAEGFLLSYRNATKMDAGTYYCKASDSTGAILSEAAQVHVAYFKPPVVDTAYRIHARRGSFAVLQPPPIDASPLNKLEWTWTSNGTEVSPSRHVFLSVRGLLVLLNVRESDFGRYTLKVRNGMMPSAPAATFHYYLEPGDRAEESSDDVTIVLKPQNIVHVKSHWAKEAVFECVPYAGLPERINVVWKFKDDRIVDGVSGYRLRNYGRSLVIAEPTDRHEGVYSCEVSWSFHEGIRENAYLSIREAPKVVHFLPNVTHADVGSSVDIFCEFQSKPEASVTWYFNGEDLTEPLQCCSFNLSMLALPNAGLRIVKVGSVHQGIYQCRARNQHGSTIDGTTLRLRGVAPTVALGGNVTVDALTEVVLSCKATGHPKPSVRWLFEGNQVIPSDDHILNGSNLRIVNARGSDTGRYTCLAYNDFGEAEDAMYLSVRETFGIIHGPENEAFVIGSTVVLPCTLSDDQDDEAVSRRWYLRDQLLTPGAVRNIQFPPNGSLIIRQVGPSNIGSYTCEVETPEGRFSKTGFLKIIEKPGMPLRVKATVVNDTLPAHVRLTWSEGFDSNSPIIKYVIEQRLLSVQGTWSEWEVAVDNIGRDQRVAIIEGLKPSSTYEFRVTAVNRLGYGVPSVSSNLAMMPQQPPAAAPLNVAGSARSSSDIMVQWQQPPSDQWNGDILGYIVRYRLAKYPNIPWNYHNISDSRARNWLVSDLITWREYEIQLAAYNERGAGVYSKSMYITTLEGVPTEAPVITNASVINSTAVYVSFRPPDQQMIPGVNLGYKVEAWLGEPGIHPAGLTRVLPDDLNLIECVLPGLMKFVTYNITVLCFTAPGDGPRSQPVEVTTKQDVPEKVKALRVEETFFDSAIIVWESPAHPNGVLLNYAVTYCSLNRTGLNRTIDLPPDITSYKVTGLKPLSHYKVSVLAKTAVGSGPASSVDVVTTVPPEMPGPPSRLVISNPQQRSVSVQFTPGFDGKTIISTWIVEALVGSSSVWQEVFNVSAPRAKSITVTGLRPHTNYTLRLIAENVVGRSAPSAPSSPFETLQDVPEFSPSDFDAQPISDHSIRVTWSPLPKNAWNGEPTGYILFFQPVDDTDYPTRERQVVIENPKASEHILSDLCAACTYRLHMVSSNRIGNSNYSESLSVKTYESEPSKGPAWVNVTAESPTSALVTWGDVPPNNRNGRITAYMVDYQSTGPPTDSGNEVVSEDHQHALVLDNLVPFTSYRVRVAAINGIGLGAYSDPEIVFRTPVDLAGPPSELFFPYVTLNEVRMTWKPPYRPNGLLKRYAVAYWMNATVEQGAVKATLASDLRMFVATGLFPVTAYTFSVAAINDAGVGTAAFATVYTTQESRLPQSPTKPIHISSSPARSDAISIKWDNAEDMRMPIRFSELELQHENSDLWMAWDEKPDGESATISKLKPNSAYRFRVRSVNDHGRSPWSTVSDWMRTEEAEPAEPPQDVSVSSINGTAVQISWSAPEKSTWNADTVGYRLIYRIYGKDETLSAQEFPMTDAFKRQWDYLLTVPELKRFQHYMIQLQTFNHIGSSHPSQPKFVYVGYTVPVSPVNGLHAEAVTSTEVKISWEMWRDELSPISGFKVYYKDLNQNVSMEQDVVDSESGSKLLSGLRKFGNYTVEVRPFNRAGDGPPATVTVQTLPDRPGPVRNLAFHDVLLDSVNISWNPPDEPNGIVMGYRVTYKTFKLDKEFMSQRQEKVIGRECLVVTNLEENVTISFSVEAETVVGYGPAVNDTITLGPQPGSPDPPFAPSLLPKESSVTLEWATSPNANAPIDSFIIQYSAHSNAAFSATAMHNRLRRNLLSSDAVMGNRWQTLAVVDASTNFYTVAYKQLKPGLVYRFRVAARNGRGVSYASAPSDPFTIPEGFNDKPFYLEWWFLVILALILLVIVVIVVAALWVTGNRSKGEKPRSGSNSSLQLSDGGIVTYQLRTSRQNKVRKVPFGNNQYSRYPVLSDDFTFSRKGVEGVERLPRNGDKAPNWYDSVGQIVTNDPNGGKADDVLRSEDQGNLDADVGNIAQHYQNTDSCYKETWRRARQAVHRPNSASLNSDNDYAIRDGSPDVQASINRVPPTAVLNDVSPCRRFALKMGDGQESRIFVSYRALGLVCNSVPAVLRYLVRWKKIKLHTCVGNVVHTFNCPKMVLANVSEPLPAEVGCLAADDHNVYVGCDTTIITLRMGRSVKYTLNGHEAPVRFLLPFGAHLVSVDEKSRVIVWNIGSRSVQSEICMEASLFRITALCHPATYVNKVLFGSEQGSLKLFNLKSNNLIYEFSGWDSQVTVIRQSPAVDVVAIGLLDGRIHVHNLKFDETLITFRHEGAPVRSVAFRTDGPASMISGNDRGELAIWDLEKHQLLMLKEGAHGGAVVSLISLQDEPCIVTTGTDNAAKCWLFDATLGSLRLYSLKEGHSLPPISIQFHGSDGRSILSAGGDGKLKIFDTISDIKNASLGTAALMRRSEARRKGKNFENLRLPPVVFFASSTARENAWDNVICCHEDRAMATTWTSRRCRIGEHKLCHPRFKSDPHLRRCKATCCTVSNCGNFALIGYSSGHVDVYNAQSAIHRGNLQDGTLTEPANRAHAFPIQGICLNSLTQLVITGCTEGRLKIWHFRSKKLLYVHAFEAGIKRLIINHDNDLLAAALDNLSIVVYDIFYRRIIRRFDNSHGAGITDLTFNPSGHWLISSSQDCTVKVWDLPKSSLVDVLSFAHACKSLSMSPTGEYLATCHSERRGIYLWVNKTLYRPQLTLRPLLAGYEPTGYMDLPVTQANVANDMPKEGDPFVTEMEDDYSYSSPEQIEQLCSLSTLPPSRWANLIDLDIIRKRNKPKEPPRKSNKTPFFLTSLPPMALSDESKGFERPKDIAQGSSRIFSFGQLGTKSTFAKHLQSCKDERDYWEAFEMLKSLGPATVHSEILALEPLESADRSQSIHRFLQMVLVVLQSGRCFDVANSYLALFLQVHRELLWRSSEQFAEELQQVQVAQAEAWRRLDNLMTETISMVSFMNATLV</sequence>
<feature type="domain" description="Fibronectin type-III" evidence="17">
    <location>
        <begin position="1185"/>
        <end position="1282"/>
    </location>
</feature>
<evidence type="ECO:0000256" key="10">
    <source>
        <dbReference type="ARBA" id="ARBA00023157"/>
    </source>
</evidence>
<dbReference type="InterPro" id="IPR001680">
    <property type="entry name" value="WD40_rpt"/>
</dbReference>
<keyword evidence="6" id="KW-0677">Repeat</keyword>
<keyword evidence="3 14" id="KW-0853">WD repeat</keyword>
<dbReference type="PROSITE" id="PS50853">
    <property type="entry name" value="FN3"/>
    <property type="match status" value="13"/>
</dbReference>
<evidence type="ECO:0000256" key="7">
    <source>
        <dbReference type="ARBA" id="ARBA00022889"/>
    </source>
</evidence>
<keyword evidence="10" id="KW-1015">Disulfide bond</keyword>
<dbReference type="GO" id="GO:0032040">
    <property type="term" value="C:small-subunit processome"/>
    <property type="evidence" value="ECO:0007669"/>
    <property type="project" value="InterPro"/>
</dbReference>
<evidence type="ECO:0000256" key="15">
    <source>
        <dbReference type="SAM" id="Phobius"/>
    </source>
</evidence>
<evidence type="ECO:0000313" key="18">
    <source>
        <dbReference type="Proteomes" id="UP000046395"/>
    </source>
</evidence>
<keyword evidence="5" id="KW-0732">Signal</keyword>
<dbReference type="FunFam" id="2.60.40.10:FF:000032">
    <property type="entry name" value="palladin isoform X1"/>
    <property type="match status" value="1"/>
</dbReference>
<dbReference type="FunFam" id="2.60.40.10:FF:000158">
    <property type="entry name" value="Sidekick cell adhesion molecule 2"/>
    <property type="match status" value="1"/>
</dbReference>
<evidence type="ECO:0000313" key="19">
    <source>
        <dbReference type="WBParaSite" id="TMUE_3000011458.1"/>
    </source>
</evidence>
<dbReference type="GO" id="GO:0006364">
    <property type="term" value="P:rRNA processing"/>
    <property type="evidence" value="ECO:0007669"/>
    <property type="project" value="InterPro"/>
</dbReference>
<keyword evidence="12" id="KW-0393">Immunoglobulin domain</keyword>
<evidence type="ECO:0000256" key="14">
    <source>
        <dbReference type="PROSITE-ProRule" id="PRU00221"/>
    </source>
</evidence>
<evidence type="ECO:0000259" key="17">
    <source>
        <dbReference type="PROSITE" id="PS50853"/>
    </source>
</evidence>
<dbReference type="CDD" id="cd00063">
    <property type="entry name" value="FN3"/>
    <property type="match status" value="13"/>
</dbReference>
<dbReference type="PROSITE" id="PS00678">
    <property type="entry name" value="WD_REPEATS_1"/>
    <property type="match status" value="1"/>
</dbReference>
<dbReference type="SMART" id="SM00060">
    <property type="entry name" value="FN3"/>
    <property type="match status" value="13"/>
</dbReference>
<dbReference type="InterPro" id="IPR013098">
    <property type="entry name" value="Ig_I-set"/>
</dbReference>
<feature type="repeat" description="WD" evidence="14">
    <location>
        <begin position="3205"/>
        <end position="3246"/>
    </location>
</feature>
<feature type="domain" description="Fibronectin type-III" evidence="17">
    <location>
        <begin position="1588"/>
        <end position="1687"/>
    </location>
</feature>
<evidence type="ECO:0000256" key="12">
    <source>
        <dbReference type="ARBA" id="ARBA00023319"/>
    </source>
</evidence>
<dbReference type="Pfam" id="PF24681">
    <property type="entry name" value="Kelch_KLHDC2_KLHL20_DRC7"/>
    <property type="match status" value="1"/>
</dbReference>
<keyword evidence="18" id="KW-1185">Reference proteome</keyword>
<evidence type="ECO:0000256" key="4">
    <source>
        <dbReference type="ARBA" id="ARBA00022692"/>
    </source>
</evidence>
<dbReference type="InterPro" id="IPR036322">
    <property type="entry name" value="WD40_repeat_dom_sf"/>
</dbReference>
<dbReference type="GO" id="GO:0034388">
    <property type="term" value="C:Pwp2p-containing subcomplex of 90S preribosome"/>
    <property type="evidence" value="ECO:0007669"/>
    <property type="project" value="TreeGrafter"/>
</dbReference>
<feature type="domain" description="Ig-like" evidence="16">
    <location>
        <begin position="502"/>
        <end position="580"/>
    </location>
</feature>
<dbReference type="InterPro" id="IPR007110">
    <property type="entry name" value="Ig-like_dom"/>
</dbReference>
<feature type="domain" description="Ig-like" evidence="16">
    <location>
        <begin position="702"/>
        <end position="789"/>
    </location>
</feature>
<feature type="domain" description="Ig-like" evidence="16">
    <location>
        <begin position="995"/>
        <end position="1065"/>
    </location>
</feature>
<dbReference type="InterPro" id="IPR007319">
    <property type="entry name" value="WDR36/Utp21_C"/>
</dbReference>
<evidence type="ECO:0000256" key="8">
    <source>
        <dbReference type="ARBA" id="ARBA00022989"/>
    </source>
</evidence>